<accession>A0A0R2B201</accession>
<evidence type="ECO:0000313" key="3">
    <source>
        <dbReference type="Proteomes" id="UP000052012"/>
    </source>
</evidence>
<dbReference type="RefSeq" id="WP_056965877.1">
    <property type="nucleotide sequence ID" value="NZ_AYYQ01000011.1"/>
</dbReference>
<keyword evidence="1" id="KW-1133">Transmembrane helix</keyword>
<evidence type="ECO:0000313" key="2">
    <source>
        <dbReference type="EMBL" id="KRM68908.1"/>
    </source>
</evidence>
<comment type="caution">
    <text evidence="2">The sequence shown here is derived from an EMBL/GenBank/DDBJ whole genome shotgun (WGS) entry which is preliminary data.</text>
</comment>
<sequence>MLKKLNLSYKGTIFTYAWFLFTIYCSYLILSSNGIKTISLKIGNVGFGILFNETFVAIMLLVIYLLFSMIPSRRGMLLPNIFLMFSVGQSVFYCISSLVRFDLLSLVISILYAVSFIGIMYAYNLICFDILDNSDGQGSYMYRWTAAMRNSIIKYWQYAVIFILLHAFLTSIILINYHK</sequence>
<gene>
    <name evidence="2" type="ORF">FD06_GL000835</name>
</gene>
<feature type="transmembrane region" description="Helical" evidence="1">
    <location>
        <begin position="12"/>
        <end position="30"/>
    </location>
</feature>
<reference evidence="2 3" key="1">
    <citation type="journal article" date="2015" name="Genome Announc.">
        <title>Expanding the biotechnology potential of lactobacilli through comparative genomics of 213 strains and associated genera.</title>
        <authorList>
            <person name="Sun Z."/>
            <person name="Harris H.M."/>
            <person name="McCann A."/>
            <person name="Guo C."/>
            <person name="Argimon S."/>
            <person name="Zhang W."/>
            <person name="Yang X."/>
            <person name="Jeffery I.B."/>
            <person name="Cooney J.C."/>
            <person name="Kagawa T.F."/>
            <person name="Liu W."/>
            <person name="Song Y."/>
            <person name="Salvetti E."/>
            <person name="Wrobel A."/>
            <person name="Rasinkangas P."/>
            <person name="Parkhill J."/>
            <person name="Rea M.C."/>
            <person name="O'Sullivan O."/>
            <person name="Ritari J."/>
            <person name="Douillard F.P."/>
            <person name="Paul Ross R."/>
            <person name="Yang R."/>
            <person name="Briner A.E."/>
            <person name="Felis G.E."/>
            <person name="de Vos W.M."/>
            <person name="Barrangou R."/>
            <person name="Klaenhammer T.R."/>
            <person name="Caufield P.W."/>
            <person name="Cui Y."/>
            <person name="Zhang H."/>
            <person name="O'Toole P.W."/>
        </authorList>
    </citation>
    <scope>NUCLEOTIDE SEQUENCE [LARGE SCALE GENOMIC DNA]</scope>
    <source>
        <strain evidence="2 3">DSM 23829</strain>
    </source>
</reference>
<feature type="transmembrane region" description="Helical" evidence="1">
    <location>
        <begin position="42"/>
        <end position="70"/>
    </location>
</feature>
<evidence type="ECO:0000256" key="1">
    <source>
        <dbReference type="SAM" id="Phobius"/>
    </source>
</evidence>
<feature type="transmembrane region" description="Helical" evidence="1">
    <location>
        <begin position="76"/>
        <end position="96"/>
    </location>
</feature>
<protein>
    <submittedName>
        <fullName evidence="2">Uncharacterized protein</fullName>
    </submittedName>
</protein>
<dbReference type="PATRIC" id="fig|1423781.4.peg.869"/>
<keyword evidence="3" id="KW-1185">Reference proteome</keyword>
<keyword evidence="1" id="KW-0812">Transmembrane</keyword>
<feature type="transmembrane region" description="Helical" evidence="1">
    <location>
        <begin position="155"/>
        <end position="177"/>
    </location>
</feature>
<dbReference type="EMBL" id="AYYQ01000011">
    <property type="protein sequence ID" value="KRM68908.1"/>
    <property type="molecule type" value="Genomic_DNA"/>
</dbReference>
<dbReference type="OrthoDB" id="2321092at2"/>
<name>A0A0R2B201_9LACO</name>
<proteinExistence type="predicted"/>
<dbReference type="AlphaFoldDB" id="A0A0R2B201"/>
<organism evidence="2 3">
    <name type="scientific">Apilactobacillus ozensis DSM 23829 = JCM 17196</name>
    <dbReference type="NCBI Taxonomy" id="1423781"/>
    <lineage>
        <taxon>Bacteria</taxon>
        <taxon>Bacillati</taxon>
        <taxon>Bacillota</taxon>
        <taxon>Bacilli</taxon>
        <taxon>Lactobacillales</taxon>
        <taxon>Lactobacillaceae</taxon>
        <taxon>Apilactobacillus</taxon>
    </lineage>
</organism>
<feature type="transmembrane region" description="Helical" evidence="1">
    <location>
        <begin position="103"/>
        <end position="123"/>
    </location>
</feature>
<keyword evidence="1" id="KW-0472">Membrane</keyword>
<dbReference type="Proteomes" id="UP000052012">
    <property type="component" value="Unassembled WGS sequence"/>
</dbReference>